<dbReference type="Gene3D" id="3.30.500.20">
    <property type="entry name" value="BH3703-like domains"/>
    <property type="match status" value="1"/>
</dbReference>
<protein>
    <submittedName>
        <fullName evidence="1">DUF600 family protein</fullName>
    </submittedName>
</protein>
<accession>A0ABS7ZT88</accession>
<dbReference type="RefSeq" id="WP_225676172.1">
    <property type="nucleotide sequence ID" value="NZ_JAEDAH010000093.1"/>
</dbReference>
<evidence type="ECO:0000313" key="1">
    <source>
        <dbReference type="EMBL" id="MCA6064825.1"/>
    </source>
</evidence>
<comment type="caution">
    <text evidence="1">The sequence shown here is derived from an EMBL/GenBank/DDBJ whole genome shotgun (WGS) entry which is preliminary data.</text>
</comment>
<gene>
    <name evidence="1" type="ORF">I9W95_14525</name>
</gene>
<reference evidence="1 2" key="1">
    <citation type="submission" date="2020-12" db="EMBL/GenBank/DDBJ databases">
        <title>Novel Thalassolituus-related marine hydrocarbonoclastic bacteria mediated algae-derived hydrocarbons mineralization in twilight zone of the northern South China Sea.</title>
        <authorList>
            <person name="Dong C."/>
        </authorList>
    </citation>
    <scope>NUCLEOTIDE SEQUENCE [LARGE SCALE GENOMIC DNA]</scope>
    <source>
        <strain evidence="1 2">IMCC1826</strain>
    </source>
</reference>
<dbReference type="SUPFAM" id="SSF160424">
    <property type="entry name" value="BH3703-like"/>
    <property type="match status" value="1"/>
</dbReference>
<proteinExistence type="predicted"/>
<dbReference type="InterPro" id="IPR006728">
    <property type="entry name" value="YezG-like"/>
</dbReference>
<organism evidence="1 2">
    <name type="scientific">Thalassolituus marinus</name>
    <dbReference type="NCBI Taxonomy" id="671053"/>
    <lineage>
        <taxon>Bacteria</taxon>
        <taxon>Pseudomonadati</taxon>
        <taxon>Pseudomonadota</taxon>
        <taxon>Gammaproteobacteria</taxon>
        <taxon>Oceanospirillales</taxon>
        <taxon>Oceanospirillaceae</taxon>
        <taxon>Thalassolituus</taxon>
    </lineage>
</organism>
<dbReference type="EMBL" id="JAEDAH010000093">
    <property type="protein sequence ID" value="MCA6064825.1"/>
    <property type="molecule type" value="Genomic_DNA"/>
</dbReference>
<dbReference type="Pfam" id="PF04634">
    <property type="entry name" value="YezG-like"/>
    <property type="match status" value="1"/>
</dbReference>
<evidence type="ECO:0000313" key="2">
    <source>
        <dbReference type="Proteomes" id="UP000714380"/>
    </source>
</evidence>
<keyword evidence="2" id="KW-1185">Reference proteome</keyword>
<name>A0ABS7ZT88_9GAMM</name>
<dbReference type="InterPro" id="IPR036170">
    <property type="entry name" value="YezG-like_sf"/>
</dbReference>
<dbReference type="Proteomes" id="UP000714380">
    <property type="component" value="Unassembled WGS sequence"/>
</dbReference>
<sequence>MNIDEVYMGLATNIIDSIHDSWEKAVLDIEKPALDVVSFSGSYLNDNGENSFKFKNFDRKKLKQDANMLYEITTENNSNKWNRAKFTLRPSGDFSIDFQWDQALDDEIKANQ</sequence>